<keyword evidence="3" id="KW-1185">Reference proteome</keyword>
<organism evidence="2 3">
    <name type="scientific">Aromia moschata</name>
    <dbReference type="NCBI Taxonomy" id="1265417"/>
    <lineage>
        <taxon>Eukaryota</taxon>
        <taxon>Metazoa</taxon>
        <taxon>Ecdysozoa</taxon>
        <taxon>Arthropoda</taxon>
        <taxon>Hexapoda</taxon>
        <taxon>Insecta</taxon>
        <taxon>Pterygota</taxon>
        <taxon>Neoptera</taxon>
        <taxon>Endopterygota</taxon>
        <taxon>Coleoptera</taxon>
        <taxon>Polyphaga</taxon>
        <taxon>Cucujiformia</taxon>
        <taxon>Chrysomeloidea</taxon>
        <taxon>Cerambycidae</taxon>
        <taxon>Cerambycinae</taxon>
        <taxon>Callichromatini</taxon>
        <taxon>Aromia</taxon>
    </lineage>
</organism>
<evidence type="ECO:0000259" key="1">
    <source>
        <dbReference type="Pfam" id="PF13926"/>
    </source>
</evidence>
<evidence type="ECO:0000313" key="2">
    <source>
        <dbReference type="EMBL" id="KAJ8944380.1"/>
    </source>
</evidence>
<dbReference type="InterPro" id="IPR025451">
    <property type="entry name" value="DUF4211"/>
</dbReference>
<reference evidence="2" key="1">
    <citation type="journal article" date="2023" name="Insect Mol. Biol.">
        <title>Genome sequencing provides insights into the evolution of gene families encoding plant cell wall-degrading enzymes in longhorned beetles.</title>
        <authorList>
            <person name="Shin N.R."/>
            <person name="Okamura Y."/>
            <person name="Kirsch R."/>
            <person name="Pauchet Y."/>
        </authorList>
    </citation>
    <scope>NUCLEOTIDE SEQUENCE</scope>
    <source>
        <strain evidence="2">AMC_N1</strain>
    </source>
</reference>
<dbReference type="EMBL" id="JAPWTK010000255">
    <property type="protein sequence ID" value="KAJ8944380.1"/>
    <property type="molecule type" value="Genomic_DNA"/>
</dbReference>
<feature type="domain" description="DUF4211" evidence="1">
    <location>
        <begin position="183"/>
        <end position="265"/>
    </location>
</feature>
<comment type="caution">
    <text evidence="2">The sequence shown here is derived from an EMBL/GenBank/DDBJ whole genome shotgun (WGS) entry which is preliminary data.</text>
</comment>
<protein>
    <recommendedName>
        <fullName evidence="1">DUF4211 domain-containing protein</fullName>
    </recommendedName>
</protein>
<evidence type="ECO:0000313" key="3">
    <source>
        <dbReference type="Proteomes" id="UP001162162"/>
    </source>
</evidence>
<dbReference type="Pfam" id="PF13926">
    <property type="entry name" value="DUF4211"/>
    <property type="match status" value="1"/>
</dbReference>
<dbReference type="GO" id="GO:0005634">
    <property type="term" value="C:nucleus"/>
    <property type="evidence" value="ECO:0007669"/>
    <property type="project" value="TreeGrafter"/>
</dbReference>
<name>A0AAV8XZ06_9CUCU</name>
<accession>A0AAV8XZ06</accession>
<dbReference type="Proteomes" id="UP001162162">
    <property type="component" value="Unassembled WGS sequence"/>
</dbReference>
<dbReference type="PANTHER" id="PTHR14689">
    <property type="entry name" value="PHORBOL-ESTER_DAG-TYPE DOMAIN-CONTAINING PROTEIN"/>
    <property type="match status" value="1"/>
</dbReference>
<sequence>MVVNFCKSILYLSDQTHKKKSQKSKQNIPPTLEDNIAASLQTSIPPINDDNPFKSSRLREKQHQPGEFVVIKTELKEEWPAIWRVDGKTLLQKYEPFEQNGVTLYRNISSYTSWTPESKKQYMSVPVKYRSQGQLETIVEFLKNEMTIIDHEYQEQCMKQFESYQDNFKFTYKLLFHASPGQKKTTTSLSNVQTIDEITDSKKQKLFALLRWPPVVQGAVCTWPCFNIREVGASDAQSKNCVACGRIGVAVRVLMYGQPHNSTTLEGCQPDPNAINEKDFLMCRICATRVELLSKVTHQKYLMYIECAKRVSEKRTTDPTKDTTCILNELLADESWLNQLFVDVRTSWAEIDSIEHSYNSKNSVRSQ</sequence>
<dbReference type="PANTHER" id="PTHR14689:SF0">
    <property type="entry name" value="COILED-COIL DOMAIN-CONTAINING PROTEIN 82"/>
    <property type="match status" value="1"/>
</dbReference>
<dbReference type="AlphaFoldDB" id="A0AAV8XZ06"/>
<gene>
    <name evidence="2" type="ORF">NQ318_017700</name>
</gene>
<proteinExistence type="predicted"/>